<feature type="signal peptide" evidence="9">
    <location>
        <begin position="1"/>
        <end position="23"/>
    </location>
</feature>
<dbReference type="SUPFAM" id="SSF54909">
    <property type="entry name" value="Dimeric alpha+beta barrel"/>
    <property type="match status" value="1"/>
</dbReference>
<evidence type="ECO:0000313" key="12">
    <source>
        <dbReference type="EMBL" id="KDQ28751.1"/>
    </source>
</evidence>
<dbReference type="InterPro" id="IPR006314">
    <property type="entry name" value="Dyp_peroxidase"/>
</dbReference>
<evidence type="ECO:0000256" key="8">
    <source>
        <dbReference type="ARBA" id="ARBA00025737"/>
    </source>
</evidence>
<dbReference type="InParanoid" id="A0A067NYR7"/>
<sequence>MRWSTFCVAIASLVPYALVPIYGFTPPPHLQGPELTVSADYPGQGPLPSLEVIQRLNATNGTFLPLDEVQGDILIGMKKPKQLFFFYNIIDPKKFKQVLAKLIYPHITTTSQLICTTCPQPKALLNVAWTSKGLNKLNVFDNNLDPFFNMGQVPDANALGDNNPPQNWVPGLYMDKTDGVFLIASKDWAPIDSLLAQILSWLGSSIVEVHRLKGAHRTGAWEGHEHFGFLDGISQPAVAGFATSIFPGQSLILPGTILTGEIGDPLEFSRPSWMKWGSFLAFRQLQQFVPEFDNYLLHEASAIPDSSRTVQERADLLGARMIGRWKSGTPTDLAPDFDIPSIGPDFNLNNNFDFNHPAPFNLAADQSFCPFSAHIRKIRPRADEGNNNFANQIMRAGIPYGDDVTDVEWENNATKYERGLAFVSYQSDIGSGYRFQQVAWANDVNFVGGKIDPTPGFDPIFGQNGAGPIFSSGIDYTDPNHDLTFMSFVLSRGGEYLYSPSMSAILNPIAA</sequence>
<evidence type="ECO:0000256" key="1">
    <source>
        <dbReference type="ARBA" id="ARBA00001970"/>
    </source>
</evidence>
<dbReference type="PROSITE" id="PS51404">
    <property type="entry name" value="DYP_PEROXIDASE"/>
    <property type="match status" value="1"/>
</dbReference>
<evidence type="ECO:0000256" key="2">
    <source>
        <dbReference type="ARBA" id="ARBA00022559"/>
    </source>
</evidence>
<evidence type="ECO:0000256" key="7">
    <source>
        <dbReference type="ARBA" id="ARBA00023004"/>
    </source>
</evidence>
<dbReference type="Proteomes" id="UP000027073">
    <property type="component" value="Unassembled WGS sequence"/>
</dbReference>
<dbReference type="PANTHER" id="PTHR30521:SF4">
    <property type="entry name" value="DEFERROCHELATASE"/>
    <property type="match status" value="1"/>
</dbReference>
<accession>A0A067NYR7</accession>
<evidence type="ECO:0000256" key="5">
    <source>
        <dbReference type="ARBA" id="ARBA00022729"/>
    </source>
</evidence>
<dbReference type="GO" id="GO:0005829">
    <property type="term" value="C:cytosol"/>
    <property type="evidence" value="ECO:0007669"/>
    <property type="project" value="TreeGrafter"/>
</dbReference>
<keyword evidence="3" id="KW-0349">Heme</keyword>
<dbReference type="GO" id="GO:0004601">
    <property type="term" value="F:peroxidase activity"/>
    <property type="evidence" value="ECO:0007669"/>
    <property type="project" value="UniProtKB-KW"/>
</dbReference>
<comment type="similarity">
    <text evidence="8">Belongs to the DyP-type peroxidase family.</text>
</comment>
<protein>
    <submittedName>
        <fullName evidence="12">Evidence of expression at protein level</fullName>
    </submittedName>
</protein>
<dbReference type="GO" id="GO:0046872">
    <property type="term" value="F:metal ion binding"/>
    <property type="evidence" value="ECO:0007669"/>
    <property type="project" value="UniProtKB-KW"/>
</dbReference>
<evidence type="ECO:0000256" key="4">
    <source>
        <dbReference type="ARBA" id="ARBA00022723"/>
    </source>
</evidence>
<proteinExistence type="inferred from homology"/>
<keyword evidence="2" id="KW-0575">Peroxidase</keyword>
<organism evidence="12 13">
    <name type="scientific">Pleurotus ostreatus (strain PC15)</name>
    <name type="common">Oyster mushroom</name>
    <dbReference type="NCBI Taxonomy" id="1137138"/>
    <lineage>
        <taxon>Eukaryota</taxon>
        <taxon>Fungi</taxon>
        <taxon>Dikarya</taxon>
        <taxon>Basidiomycota</taxon>
        <taxon>Agaricomycotina</taxon>
        <taxon>Agaricomycetes</taxon>
        <taxon>Agaricomycetidae</taxon>
        <taxon>Agaricales</taxon>
        <taxon>Pleurotineae</taxon>
        <taxon>Pleurotaceae</taxon>
        <taxon>Pleurotus</taxon>
    </lineage>
</organism>
<evidence type="ECO:0000256" key="3">
    <source>
        <dbReference type="ARBA" id="ARBA00022617"/>
    </source>
</evidence>
<evidence type="ECO:0000259" key="11">
    <source>
        <dbReference type="Pfam" id="PF21105"/>
    </source>
</evidence>
<evidence type="ECO:0000256" key="9">
    <source>
        <dbReference type="SAM" id="SignalP"/>
    </source>
</evidence>
<dbReference type="Pfam" id="PF20628">
    <property type="entry name" value="Dyp_perox_C"/>
    <property type="match status" value="1"/>
</dbReference>
<keyword evidence="4" id="KW-0479">Metal-binding</keyword>
<dbReference type="OrthoDB" id="3207336at2759"/>
<dbReference type="NCBIfam" id="TIGR01413">
    <property type="entry name" value="Dyp_perox_fam"/>
    <property type="match status" value="1"/>
</dbReference>
<dbReference type="EMBL" id="KL198007">
    <property type="protein sequence ID" value="KDQ28751.1"/>
    <property type="molecule type" value="Genomic_DNA"/>
</dbReference>
<name>A0A067NYR7_PLEO1</name>
<feature type="domain" description="DyP dimeric alpha+beta barrel" evidence="11">
    <location>
        <begin position="68"/>
        <end position="217"/>
    </location>
</feature>
<feature type="chain" id="PRO_5001642724" evidence="9">
    <location>
        <begin position="24"/>
        <end position="511"/>
    </location>
</feature>
<evidence type="ECO:0000313" key="13">
    <source>
        <dbReference type="Proteomes" id="UP000027073"/>
    </source>
</evidence>
<keyword evidence="5 9" id="KW-0732">Signal</keyword>
<reference evidence="13" key="1">
    <citation type="journal article" date="2014" name="Proc. Natl. Acad. Sci. U.S.A.">
        <title>Extensive sampling of basidiomycete genomes demonstrates inadequacy of the white-rot/brown-rot paradigm for wood decay fungi.</title>
        <authorList>
            <person name="Riley R."/>
            <person name="Salamov A.A."/>
            <person name="Brown D.W."/>
            <person name="Nagy L.G."/>
            <person name="Floudas D."/>
            <person name="Held B.W."/>
            <person name="Levasseur A."/>
            <person name="Lombard V."/>
            <person name="Morin E."/>
            <person name="Otillar R."/>
            <person name="Lindquist E.A."/>
            <person name="Sun H."/>
            <person name="LaButti K.M."/>
            <person name="Schmutz J."/>
            <person name="Jabbour D."/>
            <person name="Luo H."/>
            <person name="Baker S.E."/>
            <person name="Pisabarro A.G."/>
            <person name="Walton J.D."/>
            <person name="Blanchette R.A."/>
            <person name="Henrissat B."/>
            <person name="Martin F."/>
            <person name="Cullen D."/>
            <person name="Hibbett D.S."/>
            <person name="Grigoriev I.V."/>
        </authorList>
    </citation>
    <scope>NUCLEOTIDE SEQUENCE [LARGE SCALE GENOMIC DNA]</scope>
    <source>
        <strain evidence="13">PC15</strain>
    </source>
</reference>
<dbReference type="VEuPathDB" id="FungiDB:PLEOSDRAFT_1092668"/>
<dbReference type="InterPro" id="IPR049509">
    <property type="entry name" value="DyP_N"/>
</dbReference>
<keyword evidence="7" id="KW-0408">Iron</keyword>
<evidence type="ECO:0000259" key="10">
    <source>
        <dbReference type="Pfam" id="PF20628"/>
    </source>
</evidence>
<dbReference type="GO" id="GO:0020037">
    <property type="term" value="F:heme binding"/>
    <property type="evidence" value="ECO:0007669"/>
    <property type="project" value="InterPro"/>
</dbReference>
<dbReference type="AlphaFoldDB" id="A0A067NYR7"/>
<comment type="cofactor">
    <cofactor evidence="1">
        <name>heme b</name>
        <dbReference type="ChEBI" id="CHEBI:60344"/>
    </cofactor>
</comment>
<dbReference type="PANTHER" id="PTHR30521">
    <property type="entry name" value="DEFERROCHELATASE/PEROXIDASE"/>
    <property type="match status" value="1"/>
</dbReference>
<dbReference type="STRING" id="1137138.A0A067NYR7"/>
<dbReference type="InterPro" id="IPR011008">
    <property type="entry name" value="Dimeric_a/b-barrel"/>
</dbReference>
<feature type="domain" description="Dyp-type peroxidase C-terminal" evidence="10">
    <location>
        <begin position="271"/>
        <end position="433"/>
    </location>
</feature>
<gene>
    <name evidence="12" type="primary">DyP2</name>
    <name evidence="12" type="ORF">PLEOSDRAFT_1092668</name>
</gene>
<dbReference type="HOGENOM" id="CLU_015125_1_1_1"/>
<keyword evidence="6" id="KW-0560">Oxidoreductase</keyword>
<evidence type="ECO:0000256" key="6">
    <source>
        <dbReference type="ARBA" id="ARBA00023002"/>
    </source>
</evidence>
<dbReference type="InterPro" id="IPR048328">
    <property type="entry name" value="Dyp_perox_C"/>
</dbReference>
<dbReference type="Pfam" id="PF21105">
    <property type="entry name" value="DyP_N"/>
    <property type="match status" value="1"/>
</dbReference>